<evidence type="ECO:0000313" key="18">
    <source>
        <dbReference type="EMBL" id="KAF2704840.1"/>
    </source>
</evidence>
<dbReference type="CDD" id="cd14007">
    <property type="entry name" value="STKc_Aurora"/>
    <property type="match status" value="1"/>
</dbReference>
<feature type="compositionally biased region" description="Acidic residues" evidence="16">
    <location>
        <begin position="24"/>
        <end position="34"/>
    </location>
</feature>
<dbReference type="GO" id="GO:0072479">
    <property type="term" value="P:response to mitotic cell cycle spindle assembly checkpoint signaling"/>
    <property type="evidence" value="ECO:0007669"/>
    <property type="project" value="UniProtKB-ARBA"/>
</dbReference>
<comment type="similarity">
    <text evidence="15">Belongs to the protein kinase superfamily. Ser/Thr protein kinase family. Aurora subfamily.</text>
</comment>
<feature type="active site" description="Proton acceptor" evidence="10">
    <location>
        <position position="192"/>
    </location>
</feature>
<evidence type="ECO:0000256" key="5">
    <source>
        <dbReference type="ARBA" id="ARBA00022741"/>
    </source>
</evidence>
<feature type="region of interest" description="Disordered" evidence="16">
    <location>
        <begin position="1"/>
        <end position="49"/>
    </location>
</feature>
<dbReference type="FunFam" id="3.30.200.20:FF:000042">
    <property type="entry name" value="Aurora kinase A"/>
    <property type="match status" value="1"/>
</dbReference>
<keyword evidence="3 14" id="KW-0723">Serine/threonine-protein kinase</keyword>
<evidence type="ECO:0000256" key="2">
    <source>
        <dbReference type="ARBA" id="ARBA00021157"/>
    </source>
</evidence>
<dbReference type="EC" id="2.7.11.1" evidence="1 15"/>
<feature type="binding site" evidence="11">
    <location>
        <position position="210"/>
    </location>
    <ligand>
        <name>ATP</name>
        <dbReference type="ChEBI" id="CHEBI:30616"/>
    </ligand>
</feature>
<reference evidence="18" key="1">
    <citation type="journal article" date="2020" name="Stud. Mycol.">
        <title>101 Dothideomycetes genomes: a test case for predicting lifestyles and emergence of pathogens.</title>
        <authorList>
            <person name="Haridas S."/>
            <person name="Albert R."/>
            <person name="Binder M."/>
            <person name="Bloem J."/>
            <person name="Labutti K."/>
            <person name="Salamov A."/>
            <person name="Andreopoulos B."/>
            <person name="Baker S."/>
            <person name="Barry K."/>
            <person name="Bills G."/>
            <person name="Bluhm B."/>
            <person name="Cannon C."/>
            <person name="Castanera R."/>
            <person name="Culley D."/>
            <person name="Daum C."/>
            <person name="Ezra D."/>
            <person name="Gonzalez J."/>
            <person name="Henrissat B."/>
            <person name="Kuo A."/>
            <person name="Liang C."/>
            <person name="Lipzen A."/>
            <person name="Lutzoni F."/>
            <person name="Magnuson J."/>
            <person name="Mondo S."/>
            <person name="Nolan M."/>
            <person name="Ohm R."/>
            <person name="Pangilinan J."/>
            <person name="Park H.-J."/>
            <person name="Ramirez L."/>
            <person name="Alfaro M."/>
            <person name="Sun H."/>
            <person name="Tritt A."/>
            <person name="Yoshinaga Y."/>
            <person name="Zwiers L.-H."/>
            <person name="Turgeon B."/>
            <person name="Goodwin S."/>
            <person name="Spatafora J."/>
            <person name="Crous P."/>
            <person name="Grigoriev I."/>
        </authorList>
    </citation>
    <scope>NUCLEOTIDE SEQUENCE</scope>
    <source>
        <strain evidence="18">CBS 279.74</strain>
    </source>
</reference>
<evidence type="ECO:0000256" key="13">
    <source>
        <dbReference type="PROSITE-ProRule" id="PRU10141"/>
    </source>
</evidence>
<proteinExistence type="inferred from homology"/>
<evidence type="ECO:0000259" key="17">
    <source>
        <dbReference type="PROSITE" id="PS50011"/>
    </source>
</evidence>
<keyword evidence="7 11" id="KW-0067">ATP-binding</keyword>
<evidence type="ECO:0000256" key="7">
    <source>
        <dbReference type="ARBA" id="ARBA00022840"/>
    </source>
</evidence>
<dbReference type="SMART" id="SM00220">
    <property type="entry name" value="S_TKc"/>
    <property type="match status" value="1"/>
</dbReference>
<comment type="catalytic activity">
    <reaction evidence="8 15">
        <text>L-threonyl-[protein] + ATP = O-phospho-L-threonyl-[protein] + ADP + H(+)</text>
        <dbReference type="Rhea" id="RHEA:46608"/>
        <dbReference type="Rhea" id="RHEA-COMP:11060"/>
        <dbReference type="Rhea" id="RHEA-COMP:11605"/>
        <dbReference type="ChEBI" id="CHEBI:15378"/>
        <dbReference type="ChEBI" id="CHEBI:30013"/>
        <dbReference type="ChEBI" id="CHEBI:30616"/>
        <dbReference type="ChEBI" id="CHEBI:61977"/>
        <dbReference type="ChEBI" id="CHEBI:456216"/>
        <dbReference type="EC" id="2.7.11.1"/>
    </reaction>
</comment>
<evidence type="ECO:0000256" key="15">
    <source>
        <dbReference type="RuleBase" id="RU367134"/>
    </source>
</evidence>
<protein>
    <recommendedName>
        <fullName evidence="2 15">Aurora kinase</fullName>
        <ecNumber evidence="1 15">2.7.11.1</ecNumber>
    </recommendedName>
</protein>
<organism evidence="18 19">
    <name type="scientific">Pleomassaria siparia CBS 279.74</name>
    <dbReference type="NCBI Taxonomy" id="1314801"/>
    <lineage>
        <taxon>Eukaryota</taxon>
        <taxon>Fungi</taxon>
        <taxon>Dikarya</taxon>
        <taxon>Ascomycota</taxon>
        <taxon>Pezizomycotina</taxon>
        <taxon>Dothideomycetes</taxon>
        <taxon>Pleosporomycetidae</taxon>
        <taxon>Pleosporales</taxon>
        <taxon>Pleomassariaceae</taxon>
        <taxon>Pleomassaria</taxon>
    </lineage>
</organism>
<evidence type="ECO:0000256" key="8">
    <source>
        <dbReference type="ARBA" id="ARBA00047899"/>
    </source>
</evidence>
<keyword evidence="4 15" id="KW-0808">Transferase</keyword>
<evidence type="ECO:0000256" key="14">
    <source>
        <dbReference type="RuleBase" id="RU000304"/>
    </source>
</evidence>
<dbReference type="GO" id="GO:0090266">
    <property type="term" value="P:regulation of mitotic cell cycle spindle assembly checkpoint"/>
    <property type="evidence" value="ECO:0007669"/>
    <property type="project" value="UniProtKB-ARBA"/>
</dbReference>
<dbReference type="GO" id="GO:0005524">
    <property type="term" value="F:ATP binding"/>
    <property type="evidence" value="ECO:0007669"/>
    <property type="project" value="UniProtKB-UniRule"/>
</dbReference>
<feature type="binding site" evidence="11 13">
    <location>
        <position position="89"/>
    </location>
    <ligand>
        <name>ATP</name>
        <dbReference type="ChEBI" id="CHEBI:30616"/>
    </ligand>
</feature>
<dbReference type="FunFam" id="1.10.510.10:FF:000235">
    <property type="entry name" value="Serine/threonine-protein kinase ark1"/>
    <property type="match status" value="1"/>
</dbReference>
<dbReference type="OrthoDB" id="377346at2759"/>
<evidence type="ECO:0000256" key="10">
    <source>
        <dbReference type="PIRSR" id="PIRSR630616-1"/>
    </source>
</evidence>
<evidence type="ECO:0000256" key="11">
    <source>
        <dbReference type="PIRSR" id="PIRSR630616-2"/>
    </source>
</evidence>
<evidence type="ECO:0000256" key="4">
    <source>
        <dbReference type="ARBA" id="ARBA00022679"/>
    </source>
</evidence>
<dbReference type="InterPro" id="IPR008271">
    <property type="entry name" value="Ser/Thr_kinase_AS"/>
</dbReference>
<dbReference type="SUPFAM" id="SSF56112">
    <property type="entry name" value="Protein kinase-like (PK-like)"/>
    <property type="match status" value="1"/>
</dbReference>
<dbReference type="Gene3D" id="1.10.510.10">
    <property type="entry name" value="Transferase(Phosphotransferase) domain 1"/>
    <property type="match status" value="1"/>
</dbReference>
<dbReference type="Pfam" id="PF00069">
    <property type="entry name" value="Pkinase"/>
    <property type="match status" value="1"/>
</dbReference>
<dbReference type="GO" id="GO:0045143">
    <property type="term" value="P:homologous chromosome segregation"/>
    <property type="evidence" value="ECO:0007669"/>
    <property type="project" value="UniProtKB-ARBA"/>
</dbReference>
<dbReference type="Proteomes" id="UP000799428">
    <property type="component" value="Unassembled WGS sequence"/>
</dbReference>
<comment type="catalytic activity">
    <reaction evidence="9 15">
        <text>L-seryl-[protein] + ATP = O-phospho-L-seryl-[protein] + ADP + H(+)</text>
        <dbReference type="Rhea" id="RHEA:17989"/>
        <dbReference type="Rhea" id="RHEA-COMP:9863"/>
        <dbReference type="Rhea" id="RHEA-COMP:11604"/>
        <dbReference type="ChEBI" id="CHEBI:15378"/>
        <dbReference type="ChEBI" id="CHEBI:29999"/>
        <dbReference type="ChEBI" id="CHEBI:30616"/>
        <dbReference type="ChEBI" id="CHEBI:83421"/>
        <dbReference type="ChEBI" id="CHEBI:456216"/>
        <dbReference type="EC" id="2.7.11.1"/>
    </reaction>
</comment>
<gene>
    <name evidence="18" type="ORF">K504DRAFT_389237</name>
</gene>
<evidence type="ECO:0000256" key="1">
    <source>
        <dbReference type="ARBA" id="ARBA00012513"/>
    </source>
</evidence>
<evidence type="ECO:0000256" key="16">
    <source>
        <dbReference type="SAM" id="MobiDB-lite"/>
    </source>
</evidence>
<dbReference type="GO" id="GO:1902115">
    <property type="term" value="P:regulation of organelle assembly"/>
    <property type="evidence" value="ECO:0007669"/>
    <property type="project" value="UniProtKB-ARBA"/>
</dbReference>
<feature type="binding site" evidence="11">
    <location>
        <begin position="196"/>
        <end position="197"/>
    </location>
    <ligand>
        <name>ATP</name>
        <dbReference type="ChEBI" id="CHEBI:30616"/>
    </ligand>
</feature>
<name>A0A6G1JWH1_9PLEO</name>
<dbReference type="InterPro" id="IPR030616">
    <property type="entry name" value="Aur-like"/>
</dbReference>
<dbReference type="GO" id="GO:0000819">
    <property type="term" value="P:sister chromatid segregation"/>
    <property type="evidence" value="ECO:0007669"/>
    <property type="project" value="UniProtKB-ARBA"/>
</dbReference>
<feature type="domain" description="Protein kinase" evidence="17">
    <location>
        <begin position="60"/>
        <end position="340"/>
    </location>
</feature>
<dbReference type="InterPro" id="IPR011009">
    <property type="entry name" value="Kinase-like_dom_sf"/>
</dbReference>
<dbReference type="GO" id="GO:0032465">
    <property type="term" value="P:regulation of cytokinesis"/>
    <property type="evidence" value="ECO:0007669"/>
    <property type="project" value="UniProtKB-ARBA"/>
</dbReference>
<keyword evidence="6 15" id="KW-0418">Kinase</keyword>
<dbReference type="PROSITE" id="PS50011">
    <property type="entry name" value="PROTEIN_KINASE_DOM"/>
    <property type="match status" value="1"/>
</dbReference>
<evidence type="ECO:0000256" key="3">
    <source>
        <dbReference type="ARBA" id="ARBA00022527"/>
    </source>
</evidence>
<evidence type="ECO:0000256" key="9">
    <source>
        <dbReference type="ARBA" id="ARBA00048679"/>
    </source>
</evidence>
<sequence length="359" mass="39729">MSPSSHYSRSHSRSHSRTPSGAHDDDDDDDDDAPDPPSPSEHALLQPAPARRTELNISMFECGAQLGRGKFGRVYLARHTPTNYICALKMLDKAQITANSEEHLMRRELEIHQNLAHANIVRLLAWFHDDVRICLVLEYAPGGNLFDRMKKQKQKQKQPPGGYFPEPVAARYVAQMADALRYLHGKRVLHRDVKPENVLLGMHDEAKLADFGYSVHSASGLRRSLCGTLDYIAPEMAHMLLADLQTSDADADAEASSYGPGIDQWSLGVLAYELVVGSAPLESSSKQETRERIAAFDGSTSALRFPARVSAAARHFIFKLLHVDAGRRLSLDNVLVHPWIQAHCATSRIAGRGALACHM</sequence>
<dbReference type="PROSITE" id="PS00107">
    <property type="entry name" value="PROTEIN_KINASE_ATP"/>
    <property type="match status" value="1"/>
</dbReference>
<dbReference type="GO" id="GO:0044779">
    <property type="term" value="P:meiotic spindle checkpoint signaling"/>
    <property type="evidence" value="ECO:0007669"/>
    <property type="project" value="UniProtKB-ARBA"/>
</dbReference>
<feature type="binding site" evidence="11">
    <location>
        <begin position="138"/>
        <end position="140"/>
    </location>
    <ligand>
        <name>ATP</name>
        <dbReference type="ChEBI" id="CHEBI:30616"/>
    </ligand>
</feature>
<dbReference type="InterPro" id="IPR017441">
    <property type="entry name" value="Protein_kinase_ATP_BS"/>
</dbReference>
<evidence type="ECO:0000256" key="6">
    <source>
        <dbReference type="ARBA" id="ARBA00022777"/>
    </source>
</evidence>
<dbReference type="GO" id="GO:0008608">
    <property type="term" value="P:attachment of spindle microtubules to kinetochore"/>
    <property type="evidence" value="ECO:0007669"/>
    <property type="project" value="UniProtKB-ARBA"/>
</dbReference>
<dbReference type="EMBL" id="MU005781">
    <property type="protein sequence ID" value="KAF2704840.1"/>
    <property type="molecule type" value="Genomic_DNA"/>
</dbReference>
<accession>A0A6G1JWH1</accession>
<dbReference type="GO" id="GO:0051233">
    <property type="term" value="C:spindle midzone"/>
    <property type="evidence" value="ECO:0007669"/>
    <property type="project" value="UniProtKB-ARBA"/>
</dbReference>
<keyword evidence="19" id="KW-1185">Reference proteome</keyword>
<dbReference type="GO" id="GO:0004674">
    <property type="term" value="F:protein serine/threonine kinase activity"/>
    <property type="evidence" value="ECO:0007669"/>
    <property type="project" value="UniProtKB-KW"/>
</dbReference>
<feature type="cross-link" description="Glycyl lysine isopeptide (Lys-Gly) (interchain with G-Cter in SUMO2)" evidence="12">
    <location>
        <position position="194"/>
    </location>
</feature>
<dbReference type="GO" id="GO:0000776">
    <property type="term" value="C:kinetochore"/>
    <property type="evidence" value="ECO:0007669"/>
    <property type="project" value="UniProtKB-ARBA"/>
</dbReference>
<keyword evidence="5 11" id="KW-0547">Nucleotide-binding</keyword>
<evidence type="ECO:0000256" key="12">
    <source>
        <dbReference type="PIRSR" id="PIRSR630616-3"/>
    </source>
</evidence>
<feature type="binding site" evidence="11">
    <location>
        <position position="70"/>
    </location>
    <ligand>
        <name>ATP</name>
        <dbReference type="ChEBI" id="CHEBI:30616"/>
    </ligand>
</feature>
<evidence type="ECO:0000313" key="19">
    <source>
        <dbReference type="Proteomes" id="UP000799428"/>
    </source>
</evidence>
<dbReference type="AlphaFoldDB" id="A0A6G1JWH1"/>
<dbReference type="PROSITE" id="PS00108">
    <property type="entry name" value="PROTEIN_KINASE_ST"/>
    <property type="match status" value="1"/>
</dbReference>
<dbReference type="GO" id="GO:0032133">
    <property type="term" value="C:chromosome passenger complex"/>
    <property type="evidence" value="ECO:0007669"/>
    <property type="project" value="UniProtKB-ARBA"/>
</dbReference>
<dbReference type="PANTHER" id="PTHR24350">
    <property type="entry name" value="SERINE/THREONINE-PROTEIN KINASE IAL-RELATED"/>
    <property type="match status" value="1"/>
</dbReference>
<dbReference type="InterPro" id="IPR000719">
    <property type="entry name" value="Prot_kinase_dom"/>
</dbReference>